<gene>
    <name evidence="1" type="ORF">GBK04_04375</name>
</gene>
<protein>
    <submittedName>
        <fullName evidence="1">Serine kinase</fullName>
    </submittedName>
</protein>
<dbReference type="GO" id="GO:0016301">
    <property type="term" value="F:kinase activity"/>
    <property type="evidence" value="ECO:0007669"/>
    <property type="project" value="UniProtKB-KW"/>
</dbReference>
<reference evidence="1 2" key="1">
    <citation type="submission" date="2019-10" db="EMBL/GenBank/DDBJ databases">
        <title>Draft Genome Sequence of Cytophagaceae sp. SJW1-29.</title>
        <authorList>
            <person name="Choi A."/>
        </authorList>
    </citation>
    <scope>NUCLEOTIDE SEQUENCE [LARGE SCALE GENOMIC DNA]</scope>
    <source>
        <strain evidence="1 2">SJW1-29</strain>
    </source>
</reference>
<evidence type="ECO:0000313" key="2">
    <source>
        <dbReference type="Proteomes" id="UP000479293"/>
    </source>
</evidence>
<keyword evidence="2" id="KW-1185">Reference proteome</keyword>
<organism evidence="1 2">
    <name type="scientific">Salmonirosea aquatica</name>
    <dbReference type="NCBI Taxonomy" id="2654236"/>
    <lineage>
        <taxon>Bacteria</taxon>
        <taxon>Pseudomonadati</taxon>
        <taxon>Bacteroidota</taxon>
        <taxon>Cytophagia</taxon>
        <taxon>Cytophagales</taxon>
        <taxon>Spirosomataceae</taxon>
        <taxon>Salmonirosea</taxon>
    </lineage>
</organism>
<sequence>MPLYRAFELTIASDILLPELISLPENGNSIPDIHIVRSAITFPSMEQTAIHRRGVMARSGTGSDGSICLQWEGIASFRAVGGHTLYVDSYTEDFALLSLFTVSEALGCVLFQRGLLLLHASSVQVGQEAFCFMGEPGAGKSTTASAFVKQGAQLLSDDLTAIAFDKKNQPFVLPAYPQLKIWGNTVQGLGLDSARLVPVSEGINKFAMVPDMDFPSKPVPVAQIYFLHKARNRSALQAVQPTEAPVELVRHFPLATHLLTGKALQRHFMQSIWCASAASIWRLRRPKDFASLEEWVLSNATKV</sequence>
<dbReference type="InterPro" id="IPR027417">
    <property type="entry name" value="P-loop_NTPase"/>
</dbReference>
<dbReference type="EMBL" id="WHLY01000002">
    <property type="protein sequence ID" value="MPR32604.1"/>
    <property type="molecule type" value="Genomic_DNA"/>
</dbReference>
<dbReference type="RefSeq" id="WP_152757178.1">
    <property type="nucleotide sequence ID" value="NZ_WHLY01000002.1"/>
</dbReference>
<dbReference type="SUPFAM" id="SSF53795">
    <property type="entry name" value="PEP carboxykinase-like"/>
    <property type="match status" value="1"/>
</dbReference>
<comment type="caution">
    <text evidence="1">The sequence shown here is derived from an EMBL/GenBank/DDBJ whole genome shotgun (WGS) entry which is preliminary data.</text>
</comment>
<dbReference type="Gene3D" id="3.40.50.300">
    <property type="entry name" value="P-loop containing nucleotide triphosphate hydrolases"/>
    <property type="match status" value="1"/>
</dbReference>
<name>A0A7C9F7I1_9BACT</name>
<proteinExistence type="predicted"/>
<keyword evidence="1" id="KW-0418">Kinase</keyword>
<dbReference type="AlphaFoldDB" id="A0A7C9F7I1"/>
<keyword evidence="1" id="KW-0808">Transferase</keyword>
<dbReference type="Proteomes" id="UP000479293">
    <property type="component" value="Unassembled WGS sequence"/>
</dbReference>
<evidence type="ECO:0000313" key="1">
    <source>
        <dbReference type="EMBL" id="MPR32604.1"/>
    </source>
</evidence>
<accession>A0A7C9F7I1</accession>